<dbReference type="Pfam" id="PF07799">
    <property type="entry name" value="DUF1643"/>
    <property type="match status" value="1"/>
</dbReference>
<sequence>MAWTRMSAVLSDDGQYRYQLERTWGFGDAVTFVMLNPSTADARKDDRTIRRCLSYARSWGYDGIRVVNLYALRSSDPKMLKTVADPVGPENDAWIARTLSGSNMVVAAWGELASEERVQEFLQLVPKGMPIHALKTISNDMPGHPLRLAADLKPFVWRGGNALSSLDVDGNWLIEEVPDLPLDPIPEI</sequence>
<organism evidence="1 2">
    <name type="scientific">Corynebacterium wankanglinii</name>
    <dbReference type="NCBI Taxonomy" id="2735136"/>
    <lineage>
        <taxon>Bacteria</taxon>
        <taxon>Bacillati</taxon>
        <taxon>Actinomycetota</taxon>
        <taxon>Actinomycetes</taxon>
        <taxon>Mycobacteriales</taxon>
        <taxon>Corynebacteriaceae</taxon>
        <taxon>Corynebacterium</taxon>
    </lineage>
</organism>
<evidence type="ECO:0000313" key="1">
    <source>
        <dbReference type="EMBL" id="MBA1836576.1"/>
    </source>
</evidence>
<proteinExistence type="predicted"/>
<keyword evidence="2" id="KW-1185">Reference proteome</keyword>
<dbReference type="EMBL" id="JABFED010000001">
    <property type="protein sequence ID" value="MBA1836576.1"/>
    <property type="molecule type" value="Genomic_DNA"/>
</dbReference>
<gene>
    <name evidence="1" type="ORF">HMA55_01395</name>
</gene>
<name>A0A7H0K9Y7_9CORY</name>
<accession>A0A7H0K9Y7</accession>
<dbReference type="InterPro" id="IPR012441">
    <property type="entry name" value="DUF1643"/>
</dbReference>
<protein>
    <submittedName>
        <fullName evidence="1">DUF1643 domain-containing protein</fullName>
    </submittedName>
</protein>
<evidence type="ECO:0000313" key="2">
    <source>
        <dbReference type="Proteomes" id="UP000577408"/>
    </source>
</evidence>
<reference evidence="1 2" key="1">
    <citation type="submission" date="2020-05" db="EMBL/GenBank/DDBJ databases">
        <title>Descriptions of Corynebacterium xxxx sp. nov., Corynebacterium yyyy sp. nov. and Corynebacterium zzzz sp. nov.</title>
        <authorList>
            <person name="Zhang G."/>
        </authorList>
    </citation>
    <scope>NUCLEOTIDE SEQUENCE [LARGE SCALE GENOMIC DNA]</scope>
    <source>
        <strain evidence="2">zg-913</strain>
    </source>
</reference>
<comment type="caution">
    <text evidence="1">The sequence shown here is derived from an EMBL/GenBank/DDBJ whole genome shotgun (WGS) entry which is preliminary data.</text>
</comment>
<dbReference type="AlphaFoldDB" id="A0A7H0K9Y7"/>
<dbReference type="Proteomes" id="UP000577408">
    <property type="component" value="Unassembled WGS sequence"/>
</dbReference>